<feature type="non-terminal residue" evidence="1">
    <location>
        <position position="67"/>
    </location>
</feature>
<accession>A0A382VSY1</accession>
<organism evidence="1">
    <name type="scientific">marine metagenome</name>
    <dbReference type="NCBI Taxonomy" id="408172"/>
    <lineage>
        <taxon>unclassified sequences</taxon>
        <taxon>metagenomes</taxon>
        <taxon>ecological metagenomes</taxon>
    </lineage>
</organism>
<evidence type="ECO:0008006" key="2">
    <source>
        <dbReference type="Google" id="ProtNLM"/>
    </source>
</evidence>
<dbReference type="Gene3D" id="3.40.50.12110">
    <property type="match status" value="1"/>
</dbReference>
<gene>
    <name evidence="1" type="ORF">METZ01_LOCUS402466</name>
</gene>
<evidence type="ECO:0000313" key="1">
    <source>
        <dbReference type="EMBL" id="SVD49612.1"/>
    </source>
</evidence>
<name>A0A382VSY1_9ZZZZ</name>
<proteinExistence type="predicted"/>
<dbReference type="AlphaFoldDB" id="A0A382VSY1"/>
<sequence length="67" mass="7842">MATPEGYGIGGKNNYYFSHMLNCIYDCRYCFLQGMYRSAHYVLFVNYDEFFGAMDAKLMAHDGEDVW</sequence>
<protein>
    <recommendedName>
        <fullName evidence="2">DNA photolyase</fullName>
    </recommendedName>
</protein>
<reference evidence="1" key="1">
    <citation type="submission" date="2018-05" db="EMBL/GenBank/DDBJ databases">
        <authorList>
            <person name="Lanie J.A."/>
            <person name="Ng W.-L."/>
            <person name="Kazmierczak K.M."/>
            <person name="Andrzejewski T.M."/>
            <person name="Davidsen T.M."/>
            <person name="Wayne K.J."/>
            <person name="Tettelin H."/>
            <person name="Glass J.I."/>
            <person name="Rusch D."/>
            <person name="Podicherti R."/>
            <person name="Tsui H.-C.T."/>
            <person name="Winkler M.E."/>
        </authorList>
    </citation>
    <scope>NUCLEOTIDE SEQUENCE</scope>
</reference>
<dbReference type="EMBL" id="UINC01154366">
    <property type="protein sequence ID" value="SVD49612.1"/>
    <property type="molecule type" value="Genomic_DNA"/>
</dbReference>